<evidence type="ECO:0008006" key="4">
    <source>
        <dbReference type="Google" id="ProtNLM"/>
    </source>
</evidence>
<keyword evidence="1" id="KW-0472">Membrane</keyword>
<feature type="transmembrane region" description="Helical" evidence="1">
    <location>
        <begin position="24"/>
        <end position="45"/>
    </location>
</feature>
<reference evidence="2 3" key="1">
    <citation type="submission" date="2020-04" db="EMBL/GenBank/DDBJ databases">
        <title>Description of novel Gluconacetobacter.</title>
        <authorList>
            <person name="Sombolestani A."/>
        </authorList>
    </citation>
    <scope>NUCLEOTIDE SEQUENCE [LARGE SCALE GENOMIC DNA]</scope>
    <source>
        <strain evidence="2 3">LMG 21312</strain>
    </source>
</reference>
<organism evidence="2 3">
    <name type="scientific">Gluconacetobacter johannae</name>
    <dbReference type="NCBI Taxonomy" id="112140"/>
    <lineage>
        <taxon>Bacteria</taxon>
        <taxon>Pseudomonadati</taxon>
        <taxon>Pseudomonadota</taxon>
        <taxon>Alphaproteobacteria</taxon>
        <taxon>Acetobacterales</taxon>
        <taxon>Acetobacteraceae</taxon>
        <taxon>Gluconacetobacter</taxon>
    </lineage>
</organism>
<feature type="transmembrane region" description="Helical" evidence="1">
    <location>
        <begin position="129"/>
        <end position="145"/>
    </location>
</feature>
<dbReference type="EMBL" id="JABEQH010000010">
    <property type="protein sequence ID" value="MBB2175994.1"/>
    <property type="molecule type" value="Genomic_DNA"/>
</dbReference>
<dbReference type="AlphaFoldDB" id="A0A7W4P3L3"/>
<evidence type="ECO:0000313" key="3">
    <source>
        <dbReference type="Proteomes" id="UP000561066"/>
    </source>
</evidence>
<feature type="transmembrane region" description="Helical" evidence="1">
    <location>
        <begin position="400"/>
        <end position="419"/>
    </location>
</feature>
<comment type="caution">
    <text evidence="2">The sequence shown here is derived from an EMBL/GenBank/DDBJ whole genome shotgun (WGS) entry which is preliminary data.</text>
</comment>
<evidence type="ECO:0000256" key="1">
    <source>
        <dbReference type="SAM" id="Phobius"/>
    </source>
</evidence>
<proteinExistence type="predicted"/>
<dbReference type="Proteomes" id="UP000561066">
    <property type="component" value="Unassembled WGS sequence"/>
</dbReference>
<keyword evidence="3" id="KW-1185">Reference proteome</keyword>
<gene>
    <name evidence="2" type="ORF">HLH21_08625</name>
</gene>
<feature type="transmembrane region" description="Helical" evidence="1">
    <location>
        <begin position="231"/>
        <end position="248"/>
    </location>
</feature>
<protein>
    <recommendedName>
        <fullName evidence="4">Glycosyltransferase RgtA/B/C/D-like domain-containing protein</fullName>
    </recommendedName>
</protein>
<feature type="transmembrane region" description="Helical" evidence="1">
    <location>
        <begin position="103"/>
        <end position="122"/>
    </location>
</feature>
<feature type="transmembrane region" description="Helical" evidence="1">
    <location>
        <begin position="371"/>
        <end position="388"/>
    </location>
</feature>
<accession>A0A7W4P3L3</accession>
<feature type="transmembrane region" description="Helical" evidence="1">
    <location>
        <begin position="186"/>
        <end position="219"/>
    </location>
</feature>
<sequence length="602" mass="66681">MEILKYKLYNNHAELEYSYKNKNVIIFLYYVVLAIFSSFLCYHFGFRYVREADQSSTLLAGYEFLHGNPLLAGWKMPSDSFWLEDVVATGLISAVTGLSLRPLYLLPPIWWGLITLFSCILSCSTKRRSFTSLLPVLVLLVLPPFQDGGAIGFLTLMPYHLGTMAFVLAGLTCIDRFLKNRRAIYAIGISATVFIVCVSDPFGQVCFVMPAVLTAAWMWCRNHDRDVARNLLMLVLAAVVLGMSVAFLRQSLGGFRSAGLPVFFCSLDDFPAHFGMSVRSLLDLFGINFFGLSLWGHQAHHMAIVPLARWASVLPAVMALRSTLRAIANGPAKGRDIQAVDPVAIMMSIGLILTLVAGIFINPLLSHSEEIIRFFSPVLIFGAILAARTGPALSILKSPVLGRMVMVLPVVLSVFALSVEWTVRKESEVAIGLSLPRDRQSIIRALEANHLNFGYANYWHASIITVETGGHIVARPINLLSDGKQQTRIAILAKLCGIEPSGWLRNENWYTKQYLSGNREFFILSGYTDAPQQSAGQTGSSPTDIEQYFDDRFGKAKKIIPLEGATLYVFDSEKLMTCLSHQTGTAALQTSRDSPRPNVMMQ</sequence>
<name>A0A7W4P3L3_9PROT</name>
<keyword evidence="1" id="KW-0812">Transmembrane</keyword>
<evidence type="ECO:0000313" key="2">
    <source>
        <dbReference type="EMBL" id="MBB2175994.1"/>
    </source>
</evidence>
<keyword evidence="1" id="KW-1133">Transmembrane helix</keyword>
<dbReference type="RefSeq" id="WP_182943315.1">
    <property type="nucleotide sequence ID" value="NZ_JABEQH010000010.1"/>
</dbReference>
<feature type="transmembrane region" description="Helical" evidence="1">
    <location>
        <begin position="151"/>
        <end position="174"/>
    </location>
</feature>
<feature type="transmembrane region" description="Helical" evidence="1">
    <location>
        <begin position="343"/>
        <end position="365"/>
    </location>
</feature>